<dbReference type="AlphaFoldDB" id="E9G6U0"/>
<name>E9G6U0_DAPPU</name>
<accession>E9G6U0</accession>
<feature type="region of interest" description="Disordered" evidence="1">
    <location>
        <begin position="28"/>
        <end position="55"/>
    </location>
</feature>
<evidence type="ECO:0000313" key="3">
    <source>
        <dbReference type="Proteomes" id="UP000000305"/>
    </source>
</evidence>
<dbReference type="EMBL" id="GL732533">
    <property type="protein sequence ID" value="EFX85134.1"/>
    <property type="molecule type" value="Genomic_DNA"/>
</dbReference>
<sequence>MALTDTHFNSRGGGRIYFRHWSFRDGGGGESSGGVDMEQTGRTTDTAYQSRSYAF</sequence>
<evidence type="ECO:0000313" key="2">
    <source>
        <dbReference type="EMBL" id="EFX85134.1"/>
    </source>
</evidence>
<dbReference type="KEGG" id="dpx:DAPPUDRAFT_238171"/>
<proteinExistence type="predicted"/>
<feature type="compositionally biased region" description="Polar residues" evidence="1">
    <location>
        <begin position="40"/>
        <end position="55"/>
    </location>
</feature>
<gene>
    <name evidence="2" type="ORF">DAPPUDRAFT_238171</name>
</gene>
<reference evidence="2 3" key="1">
    <citation type="journal article" date="2011" name="Science">
        <title>The ecoresponsive genome of Daphnia pulex.</title>
        <authorList>
            <person name="Colbourne J.K."/>
            <person name="Pfrender M.E."/>
            <person name="Gilbert D."/>
            <person name="Thomas W.K."/>
            <person name="Tucker A."/>
            <person name="Oakley T.H."/>
            <person name="Tokishita S."/>
            <person name="Aerts A."/>
            <person name="Arnold G.J."/>
            <person name="Basu M.K."/>
            <person name="Bauer D.J."/>
            <person name="Caceres C.E."/>
            <person name="Carmel L."/>
            <person name="Casola C."/>
            <person name="Choi J.H."/>
            <person name="Detter J.C."/>
            <person name="Dong Q."/>
            <person name="Dusheyko S."/>
            <person name="Eads B.D."/>
            <person name="Frohlich T."/>
            <person name="Geiler-Samerotte K.A."/>
            <person name="Gerlach D."/>
            <person name="Hatcher P."/>
            <person name="Jogdeo S."/>
            <person name="Krijgsveld J."/>
            <person name="Kriventseva E.V."/>
            <person name="Kultz D."/>
            <person name="Laforsch C."/>
            <person name="Lindquist E."/>
            <person name="Lopez J."/>
            <person name="Manak J.R."/>
            <person name="Muller J."/>
            <person name="Pangilinan J."/>
            <person name="Patwardhan R.P."/>
            <person name="Pitluck S."/>
            <person name="Pritham E.J."/>
            <person name="Rechtsteiner A."/>
            <person name="Rho M."/>
            <person name="Rogozin I.B."/>
            <person name="Sakarya O."/>
            <person name="Salamov A."/>
            <person name="Schaack S."/>
            <person name="Shapiro H."/>
            <person name="Shiga Y."/>
            <person name="Skalitzky C."/>
            <person name="Smith Z."/>
            <person name="Souvorov A."/>
            <person name="Sung W."/>
            <person name="Tang Z."/>
            <person name="Tsuchiya D."/>
            <person name="Tu H."/>
            <person name="Vos H."/>
            <person name="Wang M."/>
            <person name="Wolf Y.I."/>
            <person name="Yamagata H."/>
            <person name="Yamada T."/>
            <person name="Ye Y."/>
            <person name="Shaw J.R."/>
            <person name="Andrews J."/>
            <person name="Crease T.J."/>
            <person name="Tang H."/>
            <person name="Lucas S.M."/>
            <person name="Robertson H.M."/>
            <person name="Bork P."/>
            <person name="Koonin E.V."/>
            <person name="Zdobnov E.M."/>
            <person name="Grigoriev I.V."/>
            <person name="Lynch M."/>
            <person name="Boore J.L."/>
        </authorList>
    </citation>
    <scope>NUCLEOTIDE SEQUENCE [LARGE SCALE GENOMIC DNA]</scope>
</reference>
<keyword evidence="3" id="KW-1185">Reference proteome</keyword>
<dbReference type="InParanoid" id="E9G6U0"/>
<organism evidence="2 3">
    <name type="scientific">Daphnia pulex</name>
    <name type="common">Water flea</name>
    <dbReference type="NCBI Taxonomy" id="6669"/>
    <lineage>
        <taxon>Eukaryota</taxon>
        <taxon>Metazoa</taxon>
        <taxon>Ecdysozoa</taxon>
        <taxon>Arthropoda</taxon>
        <taxon>Crustacea</taxon>
        <taxon>Branchiopoda</taxon>
        <taxon>Diplostraca</taxon>
        <taxon>Cladocera</taxon>
        <taxon>Anomopoda</taxon>
        <taxon>Daphniidae</taxon>
        <taxon>Daphnia</taxon>
    </lineage>
</organism>
<protein>
    <submittedName>
        <fullName evidence="2">Uncharacterized protein</fullName>
    </submittedName>
</protein>
<dbReference type="Proteomes" id="UP000000305">
    <property type="component" value="Unassembled WGS sequence"/>
</dbReference>
<evidence type="ECO:0000256" key="1">
    <source>
        <dbReference type="SAM" id="MobiDB-lite"/>
    </source>
</evidence>
<dbReference type="HOGENOM" id="CLU_3034451_0_0_1"/>